<keyword evidence="3" id="KW-1185">Reference proteome</keyword>
<comment type="caution">
    <text evidence="2">The sequence shown here is derived from an EMBL/GenBank/DDBJ whole genome shotgun (WGS) entry which is preliminary data.</text>
</comment>
<accession>I7ZB56</accession>
<evidence type="ECO:0000313" key="3">
    <source>
        <dbReference type="Proteomes" id="UP000003704"/>
    </source>
</evidence>
<dbReference type="GO" id="GO:0016491">
    <property type="term" value="F:oxidoreductase activity"/>
    <property type="evidence" value="ECO:0007669"/>
    <property type="project" value="UniProtKB-KW"/>
</dbReference>
<proteinExistence type="predicted"/>
<dbReference type="STRING" id="1172194.WQQ_24790"/>
<dbReference type="InterPro" id="IPR036291">
    <property type="entry name" value="NAD(P)-bd_dom_sf"/>
</dbReference>
<dbReference type="Proteomes" id="UP000003704">
    <property type="component" value="Unassembled WGS sequence"/>
</dbReference>
<dbReference type="PANTHER" id="PTHR43157:SF31">
    <property type="entry name" value="PHOSPHATIDYLINOSITOL-GLYCAN BIOSYNTHESIS CLASS F PROTEIN"/>
    <property type="match status" value="1"/>
</dbReference>
<dbReference type="SUPFAM" id="SSF51735">
    <property type="entry name" value="NAD(P)-binding Rossmann-fold domains"/>
    <property type="match status" value="1"/>
</dbReference>
<evidence type="ECO:0008006" key="4">
    <source>
        <dbReference type="Google" id="ProtNLM"/>
    </source>
</evidence>
<gene>
    <name evidence="2" type="ORF">WQQ_24790</name>
</gene>
<organism evidence="2 3">
    <name type="scientific">Hydrocarboniphaga effusa AP103</name>
    <dbReference type="NCBI Taxonomy" id="1172194"/>
    <lineage>
        <taxon>Bacteria</taxon>
        <taxon>Pseudomonadati</taxon>
        <taxon>Pseudomonadota</taxon>
        <taxon>Gammaproteobacteria</taxon>
        <taxon>Nevskiales</taxon>
        <taxon>Nevskiaceae</taxon>
        <taxon>Hydrocarboniphaga</taxon>
    </lineage>
</organism>
<keyword evidence="1" id="KW-0560">Oxidoreductase</keyword>
<sequence length="296" mass="31771">MITGGASGLGLGCATHFRRLGYDLTLADVDAAASERALLMLAALPGPGSLRVQAVDLSDPASIATAAESLKARAQPIDVLVNNAGIYPPALRRGNAEGHELSFAIAHLGHFRLTHALWPLLESAAAARVISISSLVQRQAHIQLDDLDWRHRYVPILAYRQTKLACLLFALELHRRLQAAGHRISSYAAHPGVCRTQIGRNRPRSAQDNAWQRLATAALATGLSHMGQSPEAGARPVIAVATTNEFPAGSLVGPRWLNESFGRPVRIALGRAARDPTSAAALWTRTEELTGLRWPL</sequence>
<evidence type="ECO:0000256" key="1">
    <source>
        <dbReference type="ARBA" id="ARBA00023002"/>
    </source>
</evidence>
<dbReference type="PANTHER" id="PTHR43157">
    <property type="entry name" value="PHOSPHATIDYLINOSITOL-GLYCAN BIOSYNTHESIS CLASS F PROTEIN-RELATED"/>
    <property type="match status" value="1"/>
</dbReference>
<name>I7ZB56_9GAMM</name>
<dbReference type="Gene3D" id="3.40.50.720">
    <property type="entry name" value="NAD(P)-binding Rossmann-like Domain"/>
    <property type="match status" value="1"/>
</dbReference>
<dbReference type="Pfam" id="PF00106">
    <property type="entry name" value="adh_short"/>
    <property type="match status" value="1"/>
</dbReference>
<protein>
    <recommendedName>
        <fullName evidence="4">Short-chain dehydrogenase/reductase SDR</fullName>
    </recommendedName>
</protein>
<reference evidence="2 3" key="1">
    <citation type="journal article" date="2012" name="J. Bacteriol.">
        <title>Genome Sequence of n-Alkane-Degrading Hydrocarboniphaga effusa Strain AP103T (ATCC BAA-332T).</title>
        <authorList>
            <person name="Chang H.K."/>
            <person name="Zylstra G.J."/>
            <person name="Chae J.C."/>
        </authorList>
    </citation>
    <scope>NUCLEOTIDE SEQUENCE [LARGE SCALE GENOMIC DNA]</scope>
    <source>
        <strain evidence="2 3">AP103</strain>
    </source>
</reference>
<dbReference type="RefSeq" id="WP_007185422.1">
    <property type="nucleotide sequence ID" value="NZ_AKGD01000002.1"/>
</dbReference>
<dbReference type="AlphaFoldDB" id="I7ZB56"/>
<dbReference type="InterPro" id="IPR002347">
    <property type="entry name" value="SDR_fam"/>
</dbReference>
<dbReference type="EMBL" id="AKGD01000002">
    <property type="protein sequence ID" value="EIT68897.1"/>
    <property type="molecule type" value="Genomic_DNA"/>
</dbReference>
<evidence type="ECO:0000313" key="2">
    <source>
        <dbReference type="EMBL" id="EIT68897.1"/>
    </source>
</evidence>